<dbReference type="InterPro" id="IPR013560">
    <property type="entry name" value="DUF1722"/>
</dbReference>
<evidence type="ECO:0000256" key="1">
    <source>
        <dbReference type="SAM" id="MobiDB-lite"/>
    </source>
</evidence>
<keyword evidence="4" id="KW-1185">Reference proteome</keyword>
<feature type="domain" description="DUF1722" evidence="2">
    <location>
        <begin position="215"/>
        <end position="330"/>
    </location>
</feature>
<sequence>MFPAARTSCDTDAAQRRESVPAQPRPRLAVSSCLLGAAVRYNGGDSRDWFLTGPLSLHVDWVPICPEMEIGLGAPRAPVRLRTDGALVARDGTADHTAAMVRLARDRVPELDRLDGYVLKSRSPSCGLFGLPRYAPGRPGEPPGGWPADRRGRGLFAALVAEALPGLPAEEDGRLNDPLLREHFLERVFAQARLREFFAGDWRARDLVAFHSRHKMQLLAHDPAAYRRTGRIVARAGARDPTELEAEYRRAFTAALAARTTPGRHVNALLHLLGFLSDRLDPTRRHDILTAIDSYRRGEARGVPTALLRHHAAGEELGFLSRQTYFAPFPAELLLPHHL</sequence>
<dbReference type="InterPro" id="IPR007553">
    <property type="entry name" value="2-thiour_desulf"/>
</dbReference>
<organism evidence="3 4">
    <name type="scientific">Actinomadura miaoliensis</name>
    <dbReference type="NCBI Taxonomy" id="430685"/>
    <lineage>
        <taxon>Bacteria</taxon>
        <taxon>Bacillati</taxon>
        <taxon>Actinomycetota</taxon>
        <taxon>Actinomycetes</taxon>
        <taxon>Streptosporangiales</taxon>
        <taxon>Thermomonosporaceae</taxon>
        <taxon>Actinomadura</taxon>
    </lineage>
</organism>
<gene>
    <name evidence="3" type="ORF">GCM10022214_07880</name>
</gene>
<proteinExistence type="predicted"/>
<dbReference type="PANTHER" id="PTHR30087">
    <property type="entry name" value="INNER MEMBRANE PROTEIN"/>
    <property type="match status" value="1"/>
</dbReference>
<dbReference type="Pfam" id="PF08349">
    <property type="entry name" value="DUF1722"/>
    <property type="match status" value="1"/>
</dbReference>
<evidence type="ECO:0000259" key="2">
    <source>
        <dbReference type="Pfam" id="PF08349"/>
    </source>
</evidence>
<dbReference type="Proteomes" id="UP001500683">
    <property type="component" value="Unassembled WGS sequence"/>
</dbReference>
<comment type="caution">
    <text evidence="3">The sequence shown here is derived from an EMBL/GenBank/DDBJ whole genome shotgun (WGS) entry which is preliminary data.</text>
</comment>
<reference evidence="4" key="1">
    <citation type="journal article" date="2019" name="Int. J. Syst. Evol. Microbiol.">
        <title>The Global Catalogue of Microorganisms (GCM) 10K type strain sequencing project: providing services to taxonomists for standard genome sequencing and annotation.</title>
        <authorList>
            <consortium name="The Broad Institute Genomics Platform"/>
            <consortium name="The Broad Institute Genome Sequencing Center for Infectious Disease"/>
            <person name="Wu L."/>
            <person name="Ma J."/>
        </authorList>
    </citation>
    <scope>NUCLEOTIDE SEQUENCE [LARGE SCALE GENOMIC DNA]</scope>
    <source>
        <strain evidence="4">JCM 16702</strain>
    </source>
</reference>
<feature type="region of interest" description="Disordered" evidence="1">
    <location>
        <begin position="1"/>
        <end position="23"/>
    </location>
</feature>
<protein>
    <submittedName>
        <fullName evidence="3">DUF523 and DUF1722 domain-containing protein</fullName>
    </submittedName>
</protein>
<evidence type="ECO:0000313" key="3">
    <source>
        <dbReference type="EMBL" id="GAA4058152.1"/>
    </source>
</evidence>
<accession>A0ABP7V2Z6</accession>
<evidence type="ECO:0000313" key="4">
    <source>
        <dbReference type="Proteomes" id="UP001500683"/>
    </source>
</evidence>
<dbReference type="RefSeq" id="WP_344940664.1">
    <property type="nucleotide sequence ID" value="NZ_BAAAZG010000001.1"/>
</dbReference>
<dbReference type="EMBL" id="BAAAZG010000001">
    <property type="protein sequence ID" value="GAA4058152.1"/>
    <property type="molecule type" value="Genomic_DNA"/>
</dbReference>
<dbReference type="Pfam" id="PF04463">
    <property type="entry name" value="2-thiour_desulf"/>
    <property type="match status" value="1"/>
</dbReference>
<dbReference type="PANTHER" id="PTHR30087:SF0">
    <property type="entry name" value="INNER MEMBRANE PROTEIN"/>
    <property type="match status" value="1"/>
</dbReference>
<name>A0ABP7V2Z6_9ACTN</name>